<evidence type="ECO:0000313" key="3">
    <source>
        <dbReference type="Proteomes" id="UP000708208"/>
    </source>
</evidence>
<proteinExistence type="predicted"/>
<gene>
    <name evidence="2" type="ORF">AFUS01_LOCUS18503</name>
</gene>
<sequence length="220" mass="25962">MGEKSRHEEAALKKFRPLAANLCHHPEQMRDENLLQWLRARDCNIKAAEEMLRKAMLWRQKNKIDEILAWQAPSEFVSQYPYDMDGEDKEGYPVFLVPLGRWDIRRAYESGHQKLMRQYIDQLLERALEKARMKNLTDPGSKYVNQAVFIWDLDGLTMRQMTSTGMIDVCLDICKNLENHYPEIMKISISINGKFKEQIFEMRLCETNMFLDTGYTVECK</sequence>
<name>A0A8J2K7L7_9HEXA</name>
<dbReference type="PANTHER" id="PTHR23324:SF83">
    <property type="entry name" value="SEC14-LIKE PROTEIN 2"/>
    <property type="match status" value="1"/>
</dbReference>
<feature type="domain" description="CRAL-TRIO" evidence="1">
    <location>
        <begin position="72"/>
        <end position="192"/>
    </location>
</feature>
<comment type="caution">
    <text evidence="2">The sequence shown here is derived from an EMBL/GenBank/DDBJ whole genome shotgun (WGS) entry which is preliminary data.</text>
</comment>
<dbReference type="CDD" id="cd00170">
    <property type="entry name" value="SEC14"/>
    <property type="match status" value="1"/>
</dbReference>
<dbReference type="EMBL" id="CAJVCH010184605">
    <property type="protein sequence ID" value="CAG7729811.1"/>
    <property type="molecule type" value="Genomic_DNA"/>
</dbReference>
<dbReference type="InterPro" id="IPR001251">
    <property type="entry name" value="CRAL-TRIO_dom"/>
</dbReference>
<accession>A0A8J2K7L7</accession>
<dbReference type="OrthoDB" id="1434354at2759"/>
<evidence type="ECO:0000259" key="1">
    <source>
        <dbReference type="PROSITE" id="PS50191"/>
    </source>
</evidence>
<keyword evidence="3" id="KW-1185">Reference proteome</keyword>
<dbReference type="Pfam" id="PF00650">
    <property type="entry name" value="CRAL_TRIO"/>
    <property type="match status" value="1"/>
</dbReference>
<protein>
    <recommendedName>
        <fullName evidence="1">CRAL-TRIO domain-containing protein</fullName>
    </recommendedName>
</protein>
<evidence type="ECO:0000313" key="2">
    <source>
        <dbReference type="EMBL" id="CAG7729811.1"/>
    </source>
</evidence>
<dbReference type="InterPro" id="IPR051064">
    <property type="entry name" value="SEC14/CRAL-TRIO_domain"/>
</dbReference>
<dbReference type="PANTHER" id="PTHR23324">
    <property type="entry name" value="SEC14 RELATED PROTEIN"/>
    <property type="match status" value="1"/>
</dbReference>
<reference evidence="2" key="1">
    <citation type="submission" date="2021-06" db="EMBL/GenBank/DDBJ databases">
        <authorList>
            <person name="Hodson N. C."/>
            <person name="Mongue J. A."/>
            <person name="Jaron S. K."/>
        </authorList>
    </citation>
    <scope>NUCLEOTIDE SEQUENCE</scope>
</reference>
<dbReference type="AlphaFoldDB" id="A0A8J2K7L7"/>
<dbReference type="PROSITE" id="PS50191">
    <property type="entry name" value="CRAL_TRIO"/>
    <property type="match status" value="1"/>
</dbReference>
<dbReference type="Proteomes" id="UP000708208">
    <property type="component" value="Unassembled WGS sequence"/>
</dbReference>
<dbReference type="GO" id="GO:0005737">
    <property type="term" value="C:cytoplasm"/>
    <property type="evidence" value="ECO:0007669"/>
    <property type="project" value="TreeGrafter"/>
</dbReference>
<organism evidence="2 3">
    <name type="scientific">Allacma fusca</name>
    <dbReference type="NCBI Taxonomy" id="39272"/>
    <lineage>
        <taxon>Eukaryota</taxon>
        <taxon>Metazoa</taxon>
        <taxon>Ecdysozoa</taxon>
        <taxon>Arthropoda</taxon>
        <taxon>Hexapoda</taxon>
        <taxon>Collembola</taxon>
        <taxon>Symphypleona</taxon>
        <taxon>Sminthuridae</taxon>
        <taxon>Allacma</taxon>
    </lineage>
</organism>